<dbReference type="Gene3D" id="3.40.50.720">
    <property type="entry name" value="NAD(P)-binding Rossmann-like Domain"/>
    <property type="match status" value="1"/>
</dbReference>
<reference evidence="1 2" key="1">
    <citation type="submission" date="2016-05" db="EMBL/GenBank/DDBJ databases">
        <title>A degradative enzymes factory behind the ericoid mycorrhizal symbiosis.</title>
        <authorList>
            <consortium name="DOE Joint Genome Institute"/>
            <person name="Martino E."/>
            <person name="Morin E."/>
            <person name="Grelet G."/>
            <person name="Kuo A."/>
            <person name="Kohler A."/>
            <person name="Daghino S."/>
            <person name="Barry K."/>
            <person name="Choi C."/>
            <person name="Cichocki N."/>
            <person name="Clum A."/>
            <person name="Copeland A."/>
            <person name="Hainaut M."/>
            <person name="Haridas S."/>
            <person name="Labutti K."/>
            <person name="Lindquist E."/>
            <person name="Lipzen A."/>
            <person name="Khouja H.-R."/>
            <person name="Murat C."/>
            <person name="Ohm R."/>
            <person name="Olson A."/>
            <person name="Spatafora J."/>
            <person name="Veneault-Fourrey C."/>
            <person name="Henrissat B."/>
            <person name="Grigoriev I."/>
            <person name="Martin F."/>
            <person name="Perotto S."/>
        </authorList>
    </citation>
    <scope>NUCLEOTIDE SEQUENCE [LARGE SCALE GENOMIC DNA]</scope>
    <source>
        <strain evidence="1 2">UAMH 7357</strain>
    </source>
</reference>
<dbReference type="Proteomes" id="UP000235672">
    <property type="component" value="Unassembled WGS sequence"/>
</dbReference>
<dbReference type="GO" id="GO:0016616">
    <property type="term" value="F:oxidoreductase activity, acting on the CH-OH group of donors, NAD or NADP as acceptor"/>
    <property type="evidence" value="ECO:0007669"/>
    <property type="project" value="TreeGrafter"/>
</dbReference>
<dbReference type="InterPro" id="IPR036291">
    <property type="entry name" value="NAD(P)-bd_dom_sf"/>
</dbReference>
<protein>
    <submittedName>
        <fullName evidence="1">Putative short chain oxidoreductase</fullName>
    </submittedName>
</protein>
<dbReference type="SUPFAM" id="SSF51735">
    <property type="entry name" value="NAD(P)-binding Rossmann-fold domains"/>
    <property type="match status" value="1"/>
</dbReference>
<evidence type="ECO:0000313" key="1">
    <source>
        <dbReference type="EMBL" id="PMD19907.1"/>
    </source>
</evidence>
<dbReference type="OrthoDB" id="5296at2759"/>
<dbReference type="InterPro" id="IPR052184">
    <property type="entry name" value="SDR_enzymes"/>
</dbReference>
<gene>
    <name evidence="1" type="ORF">NA56DRAFT_680025</name>
</gene>
<proteinExistence type="predicted"/>
<name>A0A2J6Q0U4_9HELO</name>
<organism evidence="1 2">
    <name type="scientific">Hyaloscypha hepaticicola</name>
    <dbReference type="NCBI Taxonomy" id="2082293"/>
    <lineage>
        <taxon>Eukaryota</taxon>
        <taxon>Fungi</taxon>
        <taxon>Dikarya</taxon>
        <taxon>Ascomycota</taxon>
        <taxon>Pezizomycotina</taxon>
        <taxon>Leotiomycetes</taxon>
        <taxon>Helotiales</taxon>
        <taxon>Hyaloscyphaceae</taxon>
        <taxon>Hyaloscypha</taxon>
    </lineage>
</organism>
<dbReference type="PRINTS" id="PR00081">
    <property type="entry name" value="GDHRDH"/>
</dbReference>
<dbReference type="InterPro" id="IPR002347">
    <property type="entry name" value="SDR_fam"/>
</dbReference>
<keyword evidence="2" id="KW-1185">Reference proteome</keyword>
<dbReference type="Pfam" id="PF00106">
    <property type="entry name" value="adh_short"/>
    <property type="match status" value="1"/>
</dbReference>
<sequence length="216" mass="22936">MASYLITGCSRGLGLAITSHLLSFPTSEVGTIIATSRSESPALKDIVLKSGGRVKYIQLDATNEASIKTAATQAEQTMGGKGLDLKTDDPRNDLEDHFNTNVLSVHHVTPAFIPLLQKGGLKKVANITTTLGSISRAKDYNFSPTPAYKISKAAMNMLTVQYALGYADQGFTIFVISPGWLRTDLGGKTADLSPEQGAIATIEKIMSAGKEDNGNS</sequence>
<evidence type="ECO:0000313" key="2">
    <source>
        <dbReference type="Proteomes" id="UP000235672"/>
    </source>
</evidence>
<dbReference type="PANTHER" id="PTHR45458:SF1">
    <property type="entry name" value="SHORT CHAIN DEHYDROGENASE"/>
    <property type="match status" value="1"/>
</dbReference>
<dbReference type="PANTHER" id="PTHR45458">
    <property type="entry name" value="SHORT-CHAIN DEHYDROGENASE/REDUCTASE SDR"/>
    <property type="match status" value="1"/>
</dbReference>
<accession>A0A2J6Q0U4</accession>
<dbReference type="AlphaFoldDB" id="A0A2J6Q0U4"/>
<dbReference type="EMBL" id="KZ613487">
    <property type="protein sequence ID" value="PMD19907.1"/>
    <property type="molecule type" value="Genomic_DNA"/>
</dbReference>